<dbReference type="InterPro" id="IPR021719">
    <property type="entry name" value="Prot_inh_I78"/>
</dbReference>
<dbReference type="PANTHER" id="PTHR39600:SF1">
    <property type="entry name" value="PEPTIDASE INHIBITOR I78 FAMILY PROTEIN"/>
    <property type="match status" value="1"/>
</dbReference>
<name>A0A516V658_9GAMM</name>
<proteinExistence type="predicted"/>
<protein>
    <recommendedName>
        <fullName evidence="3">Peptidase inhibitor I78 family protein</fullName>
    </recommendedName>
</protein>
<dbReference type="AlphaFoldDB" id="A0A516V658"/>
<reference evidence="1 2" key="1">
    <citation type="submission" date="2019-07" db="EMBL/GenBank/DDBJ databases">
        <title>Lysobacter weifangensis sp. nov., isolated from bensulfuron-methyl contaminated farmland soil.</title>
        <authorList>
            <person name="Zhao H."/>
        </authorList>
    </citation>
    <scope>NUCLEOTIDE SEQUENCE [LARGE SCALE GENOMIC DNA]</scope>
    <source>
        <strain evidence="1 2">CC-Bw-6</strain>
    </source>
</reference>
<dbReference type="RefSeq" id="WP_143879513.1">
    <property type="nucleotide sequence ID" value="NZ_BAABLZ010000001.1"/>
</dbReference>
<dbReference type="Pfam" id="PF11720">
    <property type="entry name" value="Inhibitor_I78"/>
    <property type="match status" value="1"/>
</dbReference>
<dbReference type="EMBL" id="CP041742">
    <property type="protein sequence ID" value="QDQ74002.1"/>
    <property type="molecule type" value="Genomic_DNA"/>
</dbReference>
<dbReference type="PROSITE" id="PS51257">
    <property type="entry name" value="PROKAR_LIPOPROTEIN"/>
    <property type="match status" value="1"/>
</dbReference>
<evidence type="ECO:0000313" key="1">
    <source>
        <dbReference type="EMBL" id="QDQ74002.1"/>
    </source>
</evidence>
<dbReference type="Proteomes" id="UP000315891">
    <property type="component" value="Chromosome"/>
</dbReference>
<organism evidence="1 2">
    <name type="scientific">Pseudoluteimonas lycopersici</name>
    <dbReference type="NCBI Taxonomy" id="1324796"/>
    <lineage>
        <taxon>Bacteria</taxon>
        <taxon>Pseudomonadati</taxon>
        <taxon>Pseudomonadota</taxon>
        <taxon>Gammaproteobacteria</taxon>
        <taxon>Lysobacterales</taxon>
        <taxon>Lysobacteraceae</taxon>
        <taxon>Pseudoluteimonas</taxon>
    </lineage>
</organism>
<sequence length="105" mass="11186">MKRPFLFTIATTALLATSTACTPMPPKANATTPFPPRAMRCQADPGQQYIGQVAGEEVVAQAKAATGADSVRVLKPGMAATMDFRDDRLNLHLDEHDVIVSVNCG</sequence>
<dbReference type="Gene3D" id="3.30.10.10">
    <property type="entry name" value="Trypsin Inhibitor V, subunit A"/>
    <property type="match status" value="1"/>
</dbReference>
<dbReference type="OrthoDB" id="6049927at2"/>
<evidence type="ECO:0008006" key="3">
    <source>
        <dbReference type="Google" id="ProtNLM"/>
    </source>
</evidence>
<gene>
    <name evidence="1" type="ORF">FNZ56_08985</name>
</gene>
<accession>A0A516V658</accession>
<keyword evidence="2" id="KW-1185">Reference proteome</keyword>
<dbReference type="PANTHER" id="PTHR39600">
    <property type="entry name" value="PEPTIDASE INHIBITOR I78 FAMILY PROTEIN"/>
    <property type="match status" value="1"/>
</dbReference>
<evidence type="ECO:0000313" key="2">
    <source>
        <dbReference type="Proteomes" id="UP000315891"/>
    </source>
</evidence>